<dbReference type="AlphaFoldDB" id="A0A4Z0LW40"/>
<keyword evidence="2" id="KW-0560">Oxidoreductase</keyword>
<dbReference type="PROSITE" id="PS00061">
    <property type="entry name" value="ADH_SHORT"/>
    <property type="match status" value="1"/>
</dbReference>
<dbReference type="InterPro" id="IPR020904">
    <property type="entry name" value="Sc_DH/Rdtase_CS"/>
</dbReference>
<dbReference type="EMBL" id="SRLE01000014">
    <property type="protein sequence ID" value="TGD71366.1"/>
    <property type="molecule type" value="Genomic_DNA"/>
</dbReference>
<dbReference type="PRINTS" id="PR00080">
    <property type="entry name" value="SDRFAMILY"/>
</dbReference>
<dbReference type="PANTHER" id="PTHR45024:SF2">
    <property type="entry name" value="SCP2 DOMAIN-CONTAINING PROTEIN"/>
    <property type="match status" value="1"/>
</dbReference>
<evidence type="ECO:0000259" key="4">
    <source>
        <dbReference type="SMART" id="SM00822"/>
    </source>
</evidence>
<dbReference type="GO" id="GO:0016491">
    <property type="term" value="F:oxidoreductase activity"/>
    <property type="evidence" value="ECO:0007669"/>
    <property type="project" value="UniProtKB-KW"/>
</dbReference>
<protein>
    <submittedName>
        <fullName evidence="5">SDR family NAD(P)-dependent oxidoreductase</fullName>
    </submittedName>
</protein>
<gene>
    <name evidence="5" type="ORF">E4634_19030</name>
</gene>
<dbReference type="Pfam" id="PF00106">
    <property type="entry name" value="adh_short"/>
    <property type="match status" value="1"/>
</dbReference>
<evidence type="ECO:0000256" key="3">
    <source>
        <dbReference type="RuleBase" id="RU000363"/>
    </source>
</evidence>
<dbReference type="Proteomes" id="UP000298050">
    <property type="component" value="Unassembled WGS sequence"/>
</dbReference>
<dbReference type="SMART" id="SM00822">
    <property type="entry name" value="PKS_KR"/>
    <property type="match status" value="1"/>
</dbReference>
<evidence type="ECO:0000313" key="6">
    <source>
        <dbReference type="Proteomes" id="UP000298050"/>
    </source>
</evidence>
<organism evidence="5 6">
    <name type="scientific">Mangrovimicrobium sediminis</name>
    <dbReference type="NCBI Taxonomy" id="2562682"/>
    <lineage>
        <taxon>Bacteria</taxon>
        <taxon>Pseudomonadati</taxon>
        <taxon>Pseudomonadota</taxon>
        <taxon>Gammaproteobacteria</taxon>
        <taxon>Cellvibrionales</taxon>
        <taxon>Halieaceae</taxon>
        <taxon>Mangrovimicrobium</taxon>
    </lineage>
</organism>
<dbReference type="InterPro" id="IPR036291">
    <property type="entry name" value="NAD(P)-bd_dom_sf"/>
</dbReference>
<comment type="caution">
    <text evidence="5">The sequence shown here is derived from an EMBL/GenBank/DDBJ whole genome shotgun (WGS) entry which is preliminary data.</text>
</comment>
<evidence type="ECO:0000256" key="2">
    <source>
        <dbReference type="ARBA" id="ARBA00023002"/>
    </source>
</evidence>
<dbReference type="Gene3D" id="3.40.50.720">
    <property type="entry name" value="NAD(P)-binding Rossmann-like Domain"/>
    <property type="match status" value="1"/>
</dbReference>
<evidence type="ECO:0000313" key="5">
    <source>
        <dbReference type="EMBL" id="TGD71366.1"/>
    </source>
</evidence>
<feature type="domain" description="Ketoreductase" evidence="4">
    <location>
        <begin position="9"/>
        <end position="205"/>
    </location>
</feature>
<dbReference type="RefSeq" id="WP_135446258.1">
    <property type="nucleotide sequence ID" value="NZ_SRLE01000014.1"/>
</dbReference>
<dbReference type="OrthoDB" id="9804774at2"/>
<keyword evidence="6" id="KW-1185">Reference proteome</keyword>
<dbReference type="SUPFAM" id="SSF51735">
    <property type="entry name" value="NAD(P)-binding Rossmann-fold domains"/>
    <property type="match status" value="1"/>
</dbReference>
<reference evidence="5 6" key="1">
    <citation type="submission" date="2019-04" db="EMBL/GenBank/DDBJ databases">
        <title>Taxonomy of novel Haliea sp. from mangrove soil of West Coast of India.</title>
        <authorList>
            <person name="Verma A."/>
            <person name="Kumar P."/>
            <person name="Krishnamurthi S."/>
        </authorList>
    </citation>
    <scope>NUCLEOTIDE SEQUENCE [LARGE SCALE GENOMIC DNA]</scope>
    <source>
        <strain evidence="5 6">SAOS-164</strain>
    </source>
</reference>
<dbReference type="InterPro" id="IPR057326">
    <property type="entry name" value="KR_dom"/>
</dbReference>
<dbReference type="InterPro" id="IPR002347">
    <property type="entry name" value="SDR_fam"/>
</dbReference>
<comment type="similarity">
    <text evidence="1 3">Belongs to the short-chain dehydrogenases/reductases (SDR) family.</text>
</comment>
<sequence length="327" mass="33661">MTDISFAGRVAIVTGAGGGLGRTYALDIARRGGAVVVNDLGGSVEGPGAGRSMADAVVEEITAAGGRAVASYDSVASRAGAQAIVDTALETFGRVDAVINNAGNMRVKAFEEYSEEDFDAILRVHLGGSFNVTQAAWAHFKARGYGRVVFTSSSTGMYGSELYACYAAAKAGITGLMNVLSLEGAPHGITCNAVMPNAISRMTDMVSAELAERMGETAMAEAAERMAVIGDAMSPAFNTGLAVYLASEACTSTHAVYSACVGRIARVFIGATEGWHGALDAPASAEDIATHFEQICDLSGGVHIPQGPGDEFQIVLARPQPAVKPAK</sequence>
<dbReference type="InterPro" id="IPR051687">
    <property type="entry name" value="Peroxisomal_Beta-Oxidation"/>
</dbReference>
<name>A0A4Z0LW40_9GAMM</name>
<accession>A0A4Z0LW40</accession>
<evidence type="ECO:0000256" key="1">
    <source>
        <dbReference type="ARBA" id="ARBA00006484"/>
    </source>
</evidence>
<proteinExistence type="inferred from homology"/>
<dbReference type="PRINTS" id="PR00081">
    <property type="entry name" value="GDHRDH"/>
</dbReference>
<dbReference type="PANTHER" id="PTHR45024">
    <property type="entry name" value="DEHYDROGENASES, SHORT CHAIN"/>
    <property type="match status" value="1"/>
</dbReference>